<dbReference type="Proteomes" id="UP001206639">
    <property type="component" value="Unassembled WGS sequence"/>
</dbReference>
<dbReference type="Gene3D" id="2.10.70.100">
    <property type="match status" value="1"/>
</dbReference>
<dbReference type="InterPro" id="IPR035965">
    <property type="entry name" value="PAS-like_dom_sf"/>
</dbReference>
<evidence type="ECO:0000259" key="1">
    <source>
        <dbReference type="PROSITE" id="PS50921"/>
    </source>
</evidence>
<protein>
    <submittedName>
        <fullName evidence="2">PAS and ANTAR domain-containing protein</fullName>
    </submittedName>
</protein>
<evidence type="ECO:0000313" key="2">
    <source>
        <dbReference type="EMBL" id="MCT7661127.1"/>
    </source>
</evidence>
<dbReference type="InterPro" id="IPR036388">
    <property type="entry name" value="WH-like_DNA-bd_sf"/>
</dbReference>
<keyword evidence="3" id="KW-1185">Reference proteome</keyword>
<dbReference type="SMART" id="SM01012">
    <property type="entry name" value="ANTAR"/>
    <property type="match status" value="1"/>
</dbReference>
<dbReference type="Gene3D" id="1.10.10.10">
    <property type="entry name" value="Winged helix-like DNA-binding domain superfamily/Winged helix DNA-binding domain"/>
    <property type="match status" value="1"/>
</dbReference>
<dbReference type="EMBL" id="JAODWD010000005">
    <property type="protein sequence ID" value="MCT7661127.1"/>
    <property type="molecule type" value="Genomic_DNA"/>
</dbReference>
<proteinExistence type="predicted"/>
<reference evidence="3" key="1">
    <citation type="submission" date="2023-07" db="EMBL/GenBank/DDBJ databases">
        <authorList>
            <person name="Deng Y."/>
            <person name="Zhang Y.-Q."/>
        </authorList>
    </citation>
    <scope>NUCLEOTIDE SEQUENCE [LARGE SCALE GENOMIC DNA]</scope>
    <source>
        <strain evidence="3">CPCC 205710</strain>
    </source>
</reference>
<dbReference type="SUPFAM" id="SSF52172">
    <property type="entry name" value="CheY-like"/>
    <property type="match status" value="1"/>
</dbReference>
<dbReference type="RefSeq" id="WP_260995170.1">
    <property type="nucleotide sequence ID" value="NZ_JAODWD010000005.1"/>
</dbReference>
<dbReference type="Pfam" id="PF03861">
    <property type="entry name" value="ANTAR"/>
    <property type="match status" value="1"/>
</dbReference>
<dbReference type="InterPro" id="IPR013655">
    <property type="entry name" value="PAS_fold_3"/>
</dbReference>
<evidence type="ECO:0000313" key="3">
    <source>
        <dbReference type="Proteomes" id="UP001206639"/>
    </source>
</evidence>
<gene>
    <name evidence="2" type="ORF">N4S67_22230</name>
</gene>
<dbReference type="InterPro" id="IPR005561">
    <property type="entry name" value="ANTAR"/>
</dbReference>
<dbReference type="InterPro" id="IPR011006">
    <property type="entry name" value="CheY-like_superfamily"/>
</dbReference>
<dbReference type="SUPFAM" id="SSF55785">
    <property type="entry name" value="PYP-like sensor domain (PAS domain)"/>
    <property type="match status" value="1"/>
</dbReference>
<comment type="caution">
    <text evidence="2">The sequence shown here is derived from an EMBL/GenBank/DDBJ whole genome shotgun (WGS) entry which is preliminary data.</text>
</comment>
<dbReference type="Gene3D" id="3.30.450.20">
    <property type="entry name" value="PAS domain"/>
    <property type="match status" value="1"/>
</dbReference>
<feature type="domain" description="ANTAR" evidence="1">
    <location>
        <begin position="140"/>
        <end position="201"/>
    </location>
</feature>
<accession>A0ABT2MFT2</accession>
<dbReference type="PROSITE" id="PS50921">
    <property type="entry name" value="ANTAR"/>
    <property type="match status" value="1"/>
</dbReference>
<sequence length="225" mass="24884">MTRTDDHQMSELDTGTDGVAPGVLDKALLGGAPQRVGRFEYRYDTDTWTWSAAVARMHGYDEHVEPTTELILRHKHPDDLGMVKALLKRSSAPFSSRHRIRTVSGEIRSVVVVGEIVTDDAGEVIATRGFYIDVTKSVSDEVQHELGAKLNAVVADRAVIEQAKGMLMATYDVDADAAFEILRWRSQELNIKLHDIAKELVTTLPSLLSCSRGPVDHFLMTLVAD</sequence>
<organism evidence="2 3">
    <name type="scientific">Mycobacterium deserti</name>
    <dbReference type="NCBI Taxonomy" id="2978347"/>
    <lineage>
        <taxon>Bacteria</taxon>
        <taxon>Bacillati</taxon>
        <taxon>Actinomycetota</taxon>
        <taxon>Actinomycetes</taxon>
        <taxon>Mycobacteriales</taxon>
        <taxon>Mycobacteriaceae</taxon>
        <taxon>Mycobacterium</taxon>
    </lineage>
</organism>
<name>A0ABT2MFT2_9MYCO</name>
<dbReference type="Pfam" id="PF08447">
    <property type="entry name" value="PAS_3"/>
    <property type="match status" value="1"/>
</dbReference>